<dbReference type="EMBL" id="JAACXV010014493">
    <property type="protein sequence ID" value="KAF7266859.1"/>
    <property type="molecule type" value="Genomic_DNA"/>
</dbReference>
<feature type="region of interest" description="Disordered" evidence="1">
    <location>
        <begin position="1"/>
        <end position="23"/>
    </location>
</feature>
<sequence>MSNIWNHRGSTPTDDGRRGRNKGAVARRLSHPYKLWKCPRSVFNSYVIEFRTAAYFKAGKRSRFLLCLLFNANPTDDCNGD</sequence>
<keyword evidence="3" id="KW-1185">Reference proteome</keyword>
<feature type="compositionally biased region" description="Polar residues" evidence="1">
    <location>
        <begin position="1"/>
        <end position="13"/>
    </location>
</feature>
<accession>A0A834HRW8</accession>
<evidence type="ECO:0000313" key="3">
    <source>
        <dbReference type="Proteomes" id="UP000625711"/>
    </source>
</evidence>
<gene>
    <name evidence="2" type="ORF">GWI33_019882</name>
</gene>
<dbReference type="Proteomes" id="UP000625711">
    <property type="component" value="Unassembled WGS sequence"/>
</dbReference>
<dbReference type="AlphaFoldDB" id="A0A834HRW8"/>
<evidence type="ECO:0000256" key="1">
    <source>
        <dbReference type="SAM" id="MobiDB-lite"/>
    </source>
</evidence>
<comment type="caution">
    <text evidence="2">The sequence shown here is derived from an EMBL/GenBank/DDBJ whole genome shotgun (WGS) entry which is preliminary data.</text>
</comment>
<evidence type="ECO:0000313" key="2">
    <source>
        <dbReference type="EMBL" id="KAF7266859.1"/>
    </source>
</evidence>
<name>A0A834HRW8_RHYFE</name>
<reference evidence="2" key="1">
    <citation type="submission" date="2020-08" db="EMBL/GenBank/DDBJ databases">
        <title>Genome sequencing and assembly of the red palm weevil Rhynchophorus ferrugineus.</title>
        <authorList>
            <person name="Dias G.B."/>
            <person name="Bergman C.M."/>
            <person name="Manee M."/>
        </authorList>
    </citation>
    <scope>NUCLEOTIDE SEQUENCE</scope>
    <source>
        <strain evidence="2">AA-2017</strain>
        <tissue evidence="2">Whole larva</tissue>
    </source>
</reference>
<organism evidence="2 3">
    <name type="scientific">Rhynchophorus ferrugineus</name>
    <name type="common">Red palm weevil</name>
    <name type="synonym">Curculio ferrugineus</name>
    <dbReference type="NCBI Taxonomy" id="354439"/>
    <lineage>
        <taxon>Eukaryota</taxon>
        <taxon>Metazoa</taxon>
        <taxon>Ecdysozoa</taxon>
        <taxon>Arthropoda</taxon>
        <taxon>Hexapoda</taxon>
        <taxon>Insecta</taxon>
        <taxon>Pterygota</taxon>
        <taxon>Neoptera</taxon>
        <taxon>Endopterygota</taxon>
        <taxon>Coleoptera</taxon>
        <taxon>Polyphaga</taxon>
        <taxon>Cucujiformia</taxon>
        <taxon>Curculionidae</taxon>
        <taxon>Dryophthorinae</taxon>
        <taxon>Rhynchophorus</taxon>
    </lineage>
</organism>
<protein>
    <submittedName>
        <fullName evidence="2">Uncharacterized protein</fullName>
    </submittedName>
</protein>
<proteinExistence type="predicted"/>